<dbReference type="GO" id="GO:0006508">
    <property type="term" value="P:proteolysis"/>
    <property type="evidence" value="ECO:0007669"/>
    <property type="project" value="InterPro"/>
</dbReference>
<keyword evidence="2" id="KW-0378">Hydrolase</keyword>
<sequence length="196" mass="22330">AENGFITVAPDFLGYGGSDSESENIFETRFQTYVTMIALQKSIGQIPGWDGKNVFIWAHSNGGQIALSWIVSQNLEYPTVLWAPVTKPFPYSILYYTDESDDSGKLIRTELAKLENIYDLDKFSYTSLFDRIKNPIQLHQGIADDAVPLAWSNSFINKLKKQNDSVEYFTYPSDDHNLSRSWGLAIKRNIDFYNGF</sequence>
<keyword evidence="2" id="KW-0645">Protease</keyword>
<comment type="caution">
    <text evidence="2">The sequence shown here is derived from an EMBL/GenBank/DDBJ whole genome shotgun (WGS) entry which is preliminary data.</text>
</comment>
<dbReference type="GO" id="GO:0004177">
    <property type="term" value="F:aminopeptidase activity"/>
    <property type="evidence" value="ECO:0007669"/>
    <property type="project" value="UniProtKB-KW"/>
</dbReference>
<gene>
    <name evidence="2" type="ORF">UT10_C0022G0001</name>
</gene>
<protein>
    <submittedName>
        <fullName evidence="2">Dipeptidylaminopeptidase/acylaminoacyl-peptidase</fullName>
    </submittedName>
</protein>
<evidence type="ECO:0000259" key="1">
    <source>
        <dbReference type="Pfam" id="PF00326"/>
    </source>
</evidence>
<dbReference type="Pfam" id="PF00326">
    <property type="entry name" value="Peptidase_S9"/>
    <property type="match status" value="1"/>
</dbReference>
<dbReference type="InterPro" id="IPR029058">
    <property type="entry name" value="AB_hydrolase_fold"/>
</dbReference>
<evidence type="ECO:0000313" key="2">
    <source>
        <dbReference type="EMBL" id="KKQ86540.1"/>
    </source>
</evidence>
<dbReference type="AlphaFoldDB" id="A0A0G0LF16"/>
<dbReference type="InterPro" id="IPR001375">
    <property type="entry name" value="Peptidase_S9_cat"/>
</dbReference>
<reference evidence="2 3" key="1">
    <citation type="journal article" date="2015" name="Nature">
        <title>rRNA introns, odd ribosomes, and small enigmatic genomes across a large radiation of phyla.</title>
        <authorList>
            <person name="Brown C.T."/>
            <person name="Hug L.A."/>
            <person name="Thomas B.C."/>
            <person name="Sharon I."/>
            <person name="Castelle C.J."/>
            <person name="Singh A."/>
            <person name="Wilkins M.J."/>
            <person name="Williams K.H."/>
            <person name="Banfield J.F."/>
        </authorList>
    </citation>
    <scope>NUCLEOTIDE SEQUENCE [LARGE SCALE GENOMIC DNA]</scope>
</reference>
<dbReference type="Proteomes" id="UP000033944">
    <property type="component" value="Unassembled WGS sequence"/>
</dbReference>
<accession>A0A0G0LF16</accession>
<dbReference type="EMBL" id="LBVN01000022">
    <property type="protein sequence ID" value="KKQ86540.1"/>
    <property type="molecule type" value="Genomic_DNA"/>
</dbReference>
<keyword evidence="2" id="KW-0031">Aminopeptidase</keyword>
<name>A0A0G0LF16_9BACT</name>
<proteinExistence type="predicted"/>
<dbReference type="Gene3D" id="3.40.50.1820">
    <property type="entry name" value="alpha/beta hydrolase"/>
    <property type="match status" value="1"/>
</dbReference>
<dbReference type="GO" id="GO:0008236">
    <property type="term" value="F:serine-type peptidase activity"/>
    <property type="evidence" value="ECO:0007669"/>
    <property type="project" value="InterPro"/>
</dbReference>
<dbReference type="SUPFAM" id="SSF53474">
    <property type="entry name" value="alpha/beta-Hydrolases"/>
    <property type="match status" value="1"/>
</dbReference>
<evidence type="ECO:0000313" key="3">
    <source>
        <dbReference type="Proteomes" id="UP000033944"/>
    </source>
</evidence>
<feature type="domain" description="Peptidase S9 prolyl oligopeptidase catalytic" evidence="1">
    <location>
        <begin position="2"/>
        <end position="179"/>
    </location>
</feature>
<feature type="non-terminal residue" evidence="2">
    <location>
        <position position="1"/>
    </location>
</feature>
<organism evidence="2 3">
    <name type="scientific">Candidatus Woesebacteria bacterium GW2011_GWB1_38_8b</name>
    <dbReference type="NCBI Taxonomy" id="1618571"/>
    <lineage>
        <taxon>Bacteria</taxon>
        <taxon>Candidatus Woeseibacteriota</taxon>
    </lineage>
</organism>